<dbReference type="InterPro" id="IPR042178">
    <property type="entry name" value="Serpin_sf_1"/>
</dbReference>
<dbReference type="InterPro" id="IPR036186">
    <property type="entry name" value="Serpin_sf"/>
</dbReference>
<dbReference type="CDD" id="cd19590">
    <property type="entry name" value="serpin_thermopin-like"/>
    <property type="match status" value="1"/>
</dbReference>
<dbReference type="Gene3D" id="2.30.39.10">
    <property type="entry name" value="Alpha-1-antitrypsin, domain 1"/>
    <property type="match status" value="1"/>
</dbReference>
<dbReference type="PANTHER" id="PTHR11461">
    <property type="entry name" value="SERINE PROTEASE INHIBITOR, SERPIN"/>
    <property type="match status" value="1"/>
</dbReference>
<evidence type="ECO:0000256" key="1">
    <source>
        <dbReference type="RuleBase" id="RU000411"/>
    </source>
</evidence>
<gene>
    <name evidence="3" type="ORF">FHX37_1859</name>
</gene>
<dbReference type="GO" id="GO:0005615">
    <property type="term" value="C:extracellular space"/>
    <property type="evidence" value="ECO:0007669"/>
    <property type="project" value="InterPro"/>
</dbReference>
<dbReference type="EMBL" id="VFQC01000001">
    <property type="protein sequence ID" value="TQN31935.1"/>
    <property type="molecule type" value="Genomic_DNA"/>
</dbReference>
<dbReference type="PANTHER" id="PTHR11461:SF211">
    <property type="entry name" value="GH10112P-RELATED"/>
    <property type="match status" value="1"/>
</dbReference>
<dbReference type="InterPro" id="IPR023796">
    <property type="entry name" value="Serpin_dom"/>
</dbReference>
<evidence type="ECO:0000313" key="3">
    <source>
        <dbReference type="EMBL" id="TQN31935.1"/>
    </source>
</evidence>
<accession>A0A543NJ93</accession>
<name>A0A543NJ93_9ACTN</name>
<dbReference type="RefSeq" id="WP_141923512.1">
    <property type="nucleotide sequence ID" value="NZ_VFQC01000001.1"/>
</dbReference>
<organism evidence="3 4">
    <name type="scientific">Haloactinospora alba</name>
    <dbReference type="NCBI Taxonomy" id="405555"/>
    <lineage>
        <taxon>Bacteria</taxon>
        <taxon>Bacillati</taxon>
        <taxon>Actinomycetota</taxon>
        <taxon>Actinomycetes</taxon>
        <taxon>Streptosporangiales</taxon>
        <taxon>Nocardiopsidaceae</taxon>
        <taxon>Haloactinospora</taxon>
    </lineage>
</organism>
<dbReference type="SUPFAM" id="SSF56574">
    <property type="entry name" value="Serpins"/>
    <property type="match status" value="1"/>
</dbReference>
<dbReference type="SMART" id="SM00093">
    <property type="entry name" value="SERPIN"/>
    <property type="match status" value="1"/>
</dbReference>
<feature type="domain" description="Serpin" evidence="2">
    <location>
        <begin position="11"/>
        <end position="355"/>
    </location>
</feature>
<dbReference type="Gene3D" id="3.30.497.10">
    <property type="entry name" value="Antithrombin, subunit I, domain 2"/>
    <property type="match status" value="1"/>
</dbReference>
<dbReference type="Proteomes" id="UP000317422">
    <property type="component" value="Unassembled WGS sequence"/>
</dbReference>
<dbReference type="GO" id="GO:0004867">
    <property type="term" value="F:serine-type endopeptidase inhibitor activity"/>
    <property type="evidence" value="ECO:0007669"/>
    <property type="project" value="InterPro"/>
</dbReference>
<reference evidence="3 4" key="1">
    <citation type="submission" date="2019-06" db="EMBL/GenBank/DDBJ databases">
        <title>Sequencing the genomes of 1000 actinobacteria strains.</title>
        <authorList>
            <person name="Klenk H.-P."/>
        </authorList>
    </citation>
    <scope>NUCLEOTIDE SEQUENCE [LARGE SCALE GENOMIC DNA]</scope>
    <source>
        <strain evidence="3 4">DSM 45015</strain>
    </source>
</reference>
<protein>
    <submittedName>
        <fullName evidence="3">Serpin B</fullName>
    </submittedName>
</protein>
<evidence type="ECO:0000313" key="4">
    <source>
        <dbReference type="Proteomes" id="UP000317422"/>
    </source>
</evidence>
<dbReference type="OrthoDB" id="9764871at2"/>
<dbReference type="InterPro" id="IPR000215">
    <property type="entry name" value="Serpin_fam"/>
</dbReference>
<comment type="similarity">
    <text evidence="1">Belongs to the serpin family.</text>
</comment>
<sequence>MPAPRSDHLDFALLLDGRLSDSGSSTVWSPHSVAYALGTLAAGARGGTRAELTRLLGAKPREHLAALDDAVADGPELAAGTGLWVREELPLNPGFEAELRQTPGAAVHTADFHNDAEGARHTINADVARATRGMITELLTSGTVTAATQALLVNALWVRLRWRHPFDPGRTAPAVFHAPSGDHRTPMMRYTGRLPHSHTAGWRMVTLTGEHELALDLLLPDDTTGFPPRLEHDALTALYERSSPTEVELTLPRFEAAQRAELSGPLAGCGVRTVFGDRADLSGVSEVPLRIDEVIHQARLRVDEHGAEGAAATAVAMQLAAVTRSRPVVFRADRPFRFVLRRRSSVLFLGTVAAPRDPGTAE</sequence>
<dbReference type="Pfam" id="PF00079">
    <property type="entry name" value="Serpin"/>
    <property type="match status" value="1"/>
</dbReference>
<dbReference type="AlphaFoldDB" id="A0A543NJ93"/>
<evidence type="ECO:0000259" key="2">
    <source>
        <dbReference type="SMART" id="SM00093"/>
    </source>
</evidence>
<proteinExistence type="inferred from homology"/>
<comment type="caution">
    <text evidence="3">The sequence shown here is derived from an EMBL/GenBank/DDBJ whole genome shotgun (WGS) entry which is preliminary data.</text>
</comment>
<dbReference type="InterPro" id="IPR042185">
    <property type="entry name" value="Serpin_sf_2"/>
</dbReference>
<keyword evidence="4" id="KW-1185">Reference proteome</keyword>